<name>A0ABW3WIC6_9RHOO</name>
<dbReference type="RefSeq" id="WP_277835510.1">
    <property type="nucleotide sequence ID" value="NZ_JARQZE010000027.1"/>
</dbReference>
<sequence length="374" mass="41765">MARNPDEHRLSEAEHQAIFERDIKPDLFAGAKPSSQPVAVIFGGQPGAGKSAAVDEAMNELGPRGGAVQIIGDDLRDYHPKYARLMEADDKTAAFYTDRDTGRWVEKAIAEAKAQRVNVVIEGTMRDGEKVAATMDSLREAGYQIDARALAVTSRLSEQGIMQRYENQKADRGAGRMTTPQAHQAAYDGMLQTLDRIEGQKLADRVTIYRRGAEAIYSNELQGGQWAREPQARAVVEAERARPMTLQERRDYAKGFDELADMLAKRERQASAEEVRKVADLQREAKAAVAAEVFRQEPPEKAVQQHPELAPAYGYVRAREAKAEADGLSEQQRAIVMARVRETVAERIERGDVPSVQIREERQVKAEQQRDPER</sequence>
<gene>
    <name evidence="5" type="ORF">ACFQ4M_19700</name>
</gene>
<evidence type="ECO:0000313" key="6">
    <source>
        <dbReference type="Proteomes" id="UP001597158"/>
    </source>
</evidence>
<dbReference type="Proteomes" id="UP001597158">
    <property type="component" value="Unassembled WGS sequence"/>
</dbReference>
<dbReference type="Pfam" id="PF06414">
    <property type="entry name" value="Zeta_toxin"/>
    <property type="match status" value="1"/>
</dbReference>
<comment type="caution">
    <text evidence="5">The sequence shown here is derived from an EMBL/GenBank/DDBJ whole genome shotgun (WGS) entry which is preliminary data.</text>
</comment>
<dbReference type="InterPro" id="IPR027417">
    <property type="entry name" value="P-loop_NTPase"/>
</dbReference>
<dbReference type="InterPro" id="IPR010488">
    <property type="entry name" value="Zeta_toxin_domain"/>
</dbReference>
<dbReference type="Gene3D" id="3.40.50.300">
    <property type="entry name" value="P-loop containing nucleotide triphosphate hydrolases"/>
    <property type="match status" value="1"/>
</dbReference>
<feature type="region of interest" description="Disordered" evidence="3">
    <location>
        <begin position="350"/>
        <end position="374"/>
    </location>
</feature>
<organism evidence="5 6">
    <name type="scientific">Thauera mechernichensis</name>
    <dbReference type="NCBI Taxonomy" id="82788"/>
    <lineage>
        <taxon>Bacteria</taxon>
        <taxon>Pseudomonadati</taxon>
        <taxon>Pseudomonadota</taxon>
        <taxon>Betaproteobacteria</taxon>
        <taxon>Rhodocyclales</taxon>
        <taxon>Zoogloeaceae</taxon>
        <taxon>Thauera</taxon>
    </lineage>
</organism>
<keyword evidence="2" id="KW-0067">ATP-binding</keyword>
<evidence type="ECO:0000256" key="1">
    <source>
        <dbReference type="ARBA" id="ARBA00022741"/>
    </source>
</evidence>
<keyword evidence="6" id="KW-1185">Reference proteome</keyword>
<proteinExistence type="predicted"/>
<evidence type="ECO:0000313" key="5">
    <source>
        <dbReference type="EMBL" id="MFD1265802.1"/>
    </source>
</evidence>
<evidence type="ECO:0000259" key="4">
    <source>
        <dbReference type="Pfam" id="PF06414"/>
    </source>
</evidence>
<dbReference type="SUPFAM" id="SSF52540">
    <property type="entry name" value="P-loop containing nucleoside triphosphate hydrolases"/>
    <property type="match status" value="1"/>
</dbReference>
<keyword evidence="1" id="KW-0547">Nucleotide-binding</keyword>
<protein>
    <submittedName>
        <fullName evidence="5">Zeta toxin family protein</fullName>
    </submittedName>
</protein>
<evidence type="ECO:0000256" key="3">
    <source>
        <dbReference type="SAM" id="MobiDB-lite"/>
    </source>
</evidence>
<dbReference type="EMBL" id="JBHTMC010000048">
    <property type="protein sequence ID" value="MFD1265802.1"/>
    <property type="molecule type" value="Genomic_DNA"/>
</dbReference>
<feature type="domain" description="Zeta toxin" evidence="4">
    <location>
        <begin position="32"/>
        <end position="221"/>
    </location>
</feature>
<accession>A0ABW3WIC6</accession>
<reference evidence="6" key="1">
    <citation type="journal article" date="2019" name="Int. J. Syst. Evol. Microbiol.">
        <title>The Global Catalogue of Microorganisms (GCM) 10K type strain sequencing project: providing services to taxonomists for standard genome sequencing and annotation.</title>
        <authorList>
            <consortium name="The Broad Institute Genomics Platform"/>
            <consortium name="The Broad Institute Genome Sequencing Center for Infectious Disease"/>
            <person name="Wu L."/>
            <person name="Ma J."/>
        </authorList>
    </citation>
    <scope>NUCLEOTIDE SEQUENCE [LARGE SCALE GENOMIC DNA]</scope>
    <source>
        <strain evidence="6">CCUG 48884</strain>
    </source>
</reference>
<evidence type="ECO:0000256" key="2">
    <source>
        <dbReference type="ARBA" id="ARBA00022840"/>
    </source>
</evidence>